<dbReference type="EMBL" id="DF849380">
    <property type="protein sequence ID" value="GAT57015.1"/>
    <property type="molecule type" value="Genomic_DNA"/>
</dbReference>
<evidence type="ECO:0000313" key="2">
    <source>
        <dbReference type="Proteomes" id="UP000815677"/>
    </source>
</evidence>
<dbReference type="Proteomes" id="UP000815677">
    <property type="component" value="Unassembled WGS sequence"/>
</dbReference>
<protein>
    <recommendedName>
        <fullName evidence="3">F-box domain-containing protein</fullName>
    </recommendedName>
</protein>
<name>A0ABQ0M144_MYCCL</name>
<evidence type="ECO:0000313" key="1">
    <source>
        <dbReference type="EMBL" id="GAT57015.1"/>
    </source>
</evidence>
<sequence>MSSTTSSRLPPELERKIFEIAALEYPATAPAVLRVARRVFIWIEPLIYRYIMTQHNADVRGVRYALRHKPAGYFEKHVRHLFLRVGEEDSDPEEMDELILSHDEGYELLMRCTNIESLWIAGVAGDEEVRYIALVKRLSRIRKWCGGFIDIFRALRPEQPLAPLYQSLSHVMLFEDVLPSETLVGLALLPALTHLCLSDQQEASSFRDALQQCRHLQRLIGVYYTLELAERWANNPPVSDDRFVVYAKLTLDLWIDWEMGVRGNVDMWVAAERFIAARKKRREVSGFLLVEGR</sequence>
<organism evidence="1 2">
    <name type="scientific">Mycena chlorophos</name>
    <name type="common">Agaric fungus</name>
    <name type="synonym">Agaricus chlorophos</name>
    <dbReference type="NCBI Taxonomy" id="658473"/>
    <lineage>
        <taxon>Eukaryota</taxon>
        <taxon>Fungi</taxon>
        <taxon>Dikarya</taxon>
        <taxon>Basidiomycota</taxon>
        <taxon>Agaricomycotina</taxon>
        <taxon>Agaricomycetes</taxon>
        <taxon>Agaricomycetidae</taxon>
        <taxon>Agaricales</taxon>
        <taxon>Marasmiineae</taxon>
        <taxon>Mycenaceae</taxon>
        <taxon>Mycena</taxon>
    </lineage>
</organism>
<reference evidence="1" key="1">
    <citation type="submission" date="2014-09" db="EMBL/GenBank/DDBJ databases">
        <title>Genome sequence of the luminous mushroom Mycena chlorophos for searching fungal bioluminescence genes.</title>
        <authorList>
            <person name="Tanaka Y."/>
            <person name="Kasuga D."/>
            <person name="Oba Y."/>
            <person name="Hase S."/>
            <person name="Sato K."/>
            <person name="Oba Y."/>
            <person name="Sakakibara Y."/>
        </authorList>
    </citation>
    <scope>NUCLEOTIDE SEQUENCE</scope>
</reference>
<gene>
    <name evidence="1" type="ORF">MCHLO_13599</name>
</gene>
<accession>A0ABQ0M144</accession>
<keyword evidence="2" id="KW-1185">Reference proteome</keyword>
<evidence type="ECO:0008006" key="3">
    <source>
        <dbReference type="Google" id="ProtNLM"/>
    </source>
</evidence>
<proteinExistence type="predicted"/>